<keyword evidence="3" id="KW-1185">Reference proteome</keyword>
<keyword evidence="1" id="KW-0812">Transmembrane</keyword>
<reference evidence="2 3" key="1">
    <citation type="submission" date="2015-07" db="EMBL/GenBank/DDBJ databases">
        <authorList>
            <person name="Noorani M."/>
        </authorList>
    </citation>
    <scope>NUCLEOTIDE SEQUENCE [LARGE SCALE GENOMIC DNA]</scope>
    <source>
        <strain evidence="2 3">CECT 7802</strain>
    </source>
</reference>
<keyword evidence="1" id="KW-0472">Membrane</keyword>
<evidence type="ECO:0000256" key="1">
    <source>
        <dbReference type="SAM" id="Phobius"/>
    </source>
</evidence>
<name>A0A0M6YF59_9RHOB</name>
<protein>
    <submittedName>
        <fullName evidence="2">Uncharacterized protein</fullName>
    </submittedName>
</protein>
<evidence type="ECO:0000313" key="3">
    <source>
        <dbReference type="Proteomes" id="UP000049222"/>
    </source>
</evidence>
<dbReference type="Proteomes" id="UP000049222">
    <property type="component" value="Unassembled WGS sequence"/>
</dbReference>
<evidence type="ECO:0000313" key="2">
    <source>
        <dbReference type="EMBL" id="CTQ48991.1"/>
    </source>
</evidence>
<organism evidence="2 3">
    <name type="scientific">Jannaschia donghaensis</name>
    <dbReference type="NCBI Taxonomy" id="420998"/>
    <lineage>
        <taxon>Bacteria</taxon>
        <taxon>Pseudomonadati</taxon>
        <taxon>Pseudomonadota</taxon>
        <taxon>Alphaproteobacteria</taxon>
        <taxon>Rhodobacterales</taxon>
        <taxon>Roseobacteraceae</taxon>
        <taxon>Jannaschia</taxon>
    </lineage>
</organism>
<dbReference type="EMBL" id="CXSU01000011">
    <property type="protein sequence ID" value="CTQ48991.1"/>
    <property type="molecule type" value="Genomic_DNA"/>
</dbReference>
<feature type="transmembrane region" description="Helical" evidence="1">
    <location>
        <begin position="203"/>
        <end position="220"/>
    </location>
</feature>
<gene>
    <name evidence="2" type="ORF">JDO7802_00999</name>
</gene>
<accession>A0A0M6YF59</accession>
<dbReference type="AlphaFoldDB" id="A0A0M6YF59"/>
<sequence>MATTQEFSNDRVLVCPGCTCFLCKTSVSLTSTGPHVYRVGAFLFRAAHRIAALKISETPGSRSSFRERAKETYFFRSAKTRPFGRISVIADSEKIPGPVRSGWMTHIPLINIYLSPATTKAAPPRSWRRQRRLGPSRSVFPDLARFPSRSGGDIARSAVQVKKTCQDAPTSWHREHERPTGVPRAFGDAAAPVRRAGQTCRSIIIFLIFAIALAGFRPLGQDLAQFMIVWQR</sequence>
<keyword evidence="1" id="KW-1133">Transmembrane helix</keyword>
<proteinExistence type="predicted"/>